<sequence length="379" mass="44610">MSLLIEDVNNNSLLLNESSDSRSSSTFISLSQEDSSTPSASTSFFSFSDASSSTQEKIDLILQNEKQKKQNQNQNQNQNKNKIQYKYKKNKTKGNKQKEKKNLWRKYQGIRLFRPLSALFTLLIIFLIHYFSLFIPSTRIAFKWYDNRIQWSKFVSWILMGQVGYMFVAGVNKKRRNPCKGRGRNGYKQFRKLFFVALVVFWFSPVWVIAGKDDKEKTVTNKSTSNILIYNTFCLGLSYLLGLHFSHIEIPFIQRIAHKIAFPERWKKFNKRELILVMFVLIVCITFASINFWYFSSVKYPIWYIWVPAWTCIFVIISIISCFIKSNYELHLHHYFVFLMLMVLVVHQNYVCGIGWGISFGIYVEGVSNWSLANLWDKR</sequence>
<gene>
    <name evidence="3" type="ORF">M0813_12805</name>
</gene>
<comment type="caution">
    <text evidence="3">The sequence shown here is derived from an EMBL/GenBank/DDBJ whole genome shotgun (WGS) entry which is preliminary data.</text>
</comment>
<proteinExistence type="predicted"/>
<feature type="region of interest" description="Disordered" evidence="1">
    <location>
        <begin position="66"/>
        <end position="98"/>
    </location>
</feature>
<name>A0ABQ8ZC31_9EUKA</name>
<feature type="transmembrane region" description="Helical" evidence="2">
    <location>
        <begin position="336"/>
        <end position="364"/>
    </location>
</feature>
<feature type="transmembrane region" description="Helical" evidence="2">
    <location>
        <begin position="230"/>
        <end position="253"/>
    </location>
</feature>
<dbReference type="Proteomes" id="UP001150062">
    <property type="component" value="Unassembled WGS sequence"/>
</dbReference>
<evidence type="ECO:0000256" key="2">
    <source>
        <dbReference type="SAM" id="Phobius"/>
    </source>
</evidence>
<feature type="compositionally biased region" description="Low complexity" evidence="1">
    <location>
        <begin position="70"/>
        <end position="82"/>
    </location>
</feature>
<dbReference type="EMBL" id="JAOAOG010000026">
    <property type="protein sequence ID" value="KAJ6254247.1"/>
    <property type="molecule type" value="Genomic_DNA"/>
</dbReference>
<keyword evidence="2" id="KW-1133">Transmembrane helix</keyword>
<organism evidence="3 4">
    <name type="scientific">Anaeramoeba flamelloides</name>
    <dbReference type="NCBI Taxonomy" id="1746091"/>
    <lineage>
        <taxon>Eukaryota</taxon>
        <taxon>Metamonada</taxon>
        <taxon>Anaeramoebidae</taxon>
        <taxon>Anaeramoeba</taxon>
    </lineage>
</organism>
<feature type="transmembrane region" description="Helical" evidence="2">
    <location>
        <begin position="112"/>
        <end position="134"/>
    </location>
</feature>
<reference evidence="3" key="1">
    <citation type="submission" date="2022-08" db="EMBL/GenBank/DDBJ databases">
        <title>Novel sulfate-reducing endosymbionts in the free-living metamonad Anaeramoeba.</title>
        <authorList>
            <person name="Jerlstrom-Hultqvist J."/>
            <person name="Cepicka I."/>
            <person name="Gallot-Lavallee L."/>
            <person name="Salas-Leiva D."/>
            <person name="Curtis B.A."/>
            <person name="Zahonova K."/>
            <person name="Pipaliya S."/>
            <person name="Dacks J."/>
            <person name="Roger A.J."/>
        </authorList>
    </citation>
    <scope>NUCLEOTIDE SEQUENCE</scope>
    <source>
        <strain evidence="3">Schooner1</strain>
    </source>
</reference>
<keyword evidence="2" id="KW-0812">Transmembrane</keyword>
<keyword evidence="2" id="KW-0472">Membrane</keyword>
<feature type="compositionally biased region" description="Basic residues" evidence="1">
    <location>
        <begin position="83"/>
        <end position="95"/>
    </location>
</feature>
<feature type="transmembrane region" description="Helical" evidence="2">
    <location>
        <begin position="274"/>
        <end position="296"/>
    </location>
</feature>
<feature type="transmembrane region" description="Helical" evidence="2">
    <location>
        <begin position="154"/>
        <end position="172"/>
    </location>
</feature>
<keyword evidence="4" id="KW-1185">Reference proteome</keyword>
<evidence type="ECO:0000313" key="3">
    <source>
        <dbReference type="EMBL" id="KAJ6254247.1"/>
    </source>
</evidence>
<evidence type="ECO:0000313" key="4">
    <source>
        <dbReference type="Proteomes" id="UP001150062"/>
    </source>
</evidence>
<feature type="transmembrane region" description="Helical" evidence="2">
    <location>
        <begin position="193"/>
        <end position="210"/>
    </location>
</feature>
<evidence type="ECO:0000256" key="1">
    <source>
        <dbReference type="SAM" id="MobiDB-lite"/>
    </source>
</evidence>
<accession>A0ABQ8ZC31</accession>
<feature type="transmembrane region" description="Helical" evidence="2">
    <location>
        <begin position="302"/>
        <end position="324"/>
    </location>
</feature>
<protein>
    <submittedName>
        <fullName evidence="3">Lccl domain protein</fullName>
    </submittedName>
</protein>